<organism evidence="1">
    <name type="scientific">Agromyces sp. G08B096</name>
    <dbReference type="NCBI Taxonomy" id="3156399"/>
    <lineage>
        <taxon>Bacteria</taxon>
        <taxon>Bacillati</taxon>
        <taxon>Actinomycetota</taxon>
        <taxon>Actinomycetes</taxon>
        <taxon>Micrococcales</taxon>
        <taxon>Microbacteriaceae</taxon>
        <taxon>Agromyces</taxon>
    </lineage>
</organism>
<name>A0AAU7W5V1_9MICO</name>
<dbReference type="RefSeq" id="WP_350347324.1">
    <property type="nucleotide sequence ID" value="NZ_CP158374.1"/>
</dbReference>
<accession>A0AAU7W5V1</accession>
<dbReference type="SUPFAM" id="SSF53448">
    <property type="entry name" value="Nucleotide-diphospho-sugar transferases"/>
    <property type="match status" value="1"/>
</dbReference>
<protein>
    <recommendedName>
        <fullName evidence="2">Glycosyltransferase</fullName>
    </recommendedName>
</protein>
<evidence type="ECO:0000313" key="1">
    <source>
        <dbReference type="EMBL" id="XBX81302.1"/>
    </source>
</evidence>
<proteinExistence type="predicted"/>
<dbReference type="EMBL" id="CP158374">
    <property type="protein sequence ID" value="XBX81302.1"/>
    <property type="molecule type" value="Genomic_DNA"/>
</dbReference>
<reference evidence="1" key="1">
    <citation type="submission" date="2024-05" db="EMBL/GenBank/DDBJ databases">
        <authorList>
            <person name="Yu L."/>
        </authorList>
    </citation>
    <scope>NUCLEOTIDE SEQUENCE</scope>
    <source>
        <strain evidence="1">G08B096</strain>
    </source>
</reference>
<evidence type="ECO:0008006" key="2">
    <source>
        <dbReference type="Google" id="ProtNLM"/>
    </source>
</evidence>
<dbReference type="AlphaFoldDB" id="A0AAU7W5V1"/>
<dbReference type="InterPro" id="IPR029044">
    <property type="entry name" value="Nucleotide-diphossugar_trans"/>
</dbReference>
<gene>
    <name evidence="1" type="ORF">ABIQ69_11845</name>
</gene>
<sequence length="204" mass="23215">MLWNNQPDHDAIYRAAIAAYRRDGSLQSVEYHVSDANLGGFARFFLARHARRTGSSSPVFIMLDDDEDVTPSFADDMLASAGPRIYAGLWAWRYLGSHWDRVPAAVGEEADYVGTGGSVCDMQLVDDDRFFTTLPLRFAFLEDQWLSSWARRHGWSLRKVETPVEFVLHESNQFPALADLKDEFRIYLDRLPAVSTRRGKRLGP</sequence>